<feature type="domain" description="EAL" evidence="1">
    <location>
        <begin position="1"/>
        <end position="47"/>
    </location>
</feature>
<sequence>MKVIAEGIETKEQVCFLQRESCDEIQGFYFSKPLPAPQVKQFLQDKIYHL</sequence>
<proteinExistence type="predicted"/>
<dbReference type="PANTHER" id="PTHR33121:SF70">
    <property type="entry name" value="SIGNALING PROTEIN YKOW"/>
    <property type="match status" value="1"/>
</dbReference>
<comment type="caution">
    <text evidence="2">The sequence shown here is derived from an EMBL/GenBank/DDBJ whole genome shotgun (WGS) entry which is preliminary data.</text>
</comment>
<gene>
    <name evidence="2" type="ORF">CQU01_08340</name>
</gene>
<protein>
    <recommendedName>
        <fullName evidence="1">EAL domain-containing protein</fullName>
    </recommendedName>
</protein>
<accession>A0A511UVF8</accession>
<dbReference type="PROSITE" id="PS50883">
    <property type="entry name" value="EAL"/>
    <property type="match status" value="1"/>
</dbReference>
<dbReference type="EMBL" id="BJXW01000009">
    <property type="protein sequence ID" value="GEN30596.1"/>
    <property type="molecule type" value="Genomic_DNA"/>
</dbReference>
<evidence type="ECO:0000313" key="2">
    <source>
        <dbReference type="EMBL" id="GEN30596.1"/>
    </source>
</evidence>
<dbReference type="SUPFAM" id="SSF141868">
    <property type="entry name" value="EAL domain-like"/>
    <property type="match status" value="1"/>
</dbReference>
<dbReference type="OrthoDB" id="9759607at2"/>
<dbReference type="AlphaFoldDB" id="A0A511UVF8"/>
<dbReference type="InterPro" id="IPR035919">
    <property type="entry name" value="EAL_sf"/>
</dbReference>
<dbReference type="RefSeq" id="WP_146936030.1">
    <property type="nucleotide sequence ID" value="NZ_BJXW01000009.1"/>
</dbReference>
<evidence type="ECO:0000259" key="1">
    <source>
        <dbReference type="PROSITE" id="PS50883"/>
    </source>
</evidence>
<dbReference type="Gene3D" id="3.20.20.450">
    <property type="entry name" value="EAL domain"/>
    <property type="match status" value="1"/>
</dbReference>
<dbReference type="Pfam" id="PF00563">
    <property type="entry name" value="EAL"/>
    <property type="match status" value="1"/>
</dbReference>
<organism evidence="2 3">
    <name type="scientific">Cerasibacillus quisquiliarum</name>
    <dbReference type="NCBI Taxonomy" id="227865"/>
    <lineage>
        <taxon>Bacteria</taxon>
        <taxon>Bacillati</taxon>
        <taxon>Bacillota</taxon>
        <taxon>Bacilli</taxon>
        <taxon>Bacillales</taxon>
        <taxon>Bacillaceae</taxon>
        <taxon>Cerasibacillus</taxon>
    </lineage>
</organism>
<evidence type="ECO:0000313" key="3">
    <source>
        <dbReference type="Proteomes" id="UP000321491"/>
    </source>
</evidence>
<keyword evidence="3" id="KW-1185">Reference proteome</keyword>
<dbReference type="InterPro" id="IPR050706">
    <property type="entry name" value="Cyclic-di-GMP_PDE-like"/>
</dbReference>
<dbReference type="GO" id="GO:0071111">
    <property type="term" value="F:cyclic-guanylate-specific phosphodiesterase activity"/>
    <property type="evidence" value="ECO:0007669"/>
    <property type="project" value="InterPro"/>
</dbReference>
<dbReference type="InterPro" id="IPR001633">
    <property type="entry name" value="EAL_dom"/>
</dbReference>
<name>A0A511UVF8_9BACI</name>
<reference evidence="2 3" key="1">
    <citation type="submission" date="2019-07" db="EMBL/GenBank/DDBJ databases">
        <title>Whole genome shotgun sequence of Cerasibacillus quisquiliarum NBRC 102429.</title>
        <authorList>
            <person name="Hosoyama A."/>
            <person name="Uohara A."/>
            <person name="Ohji S."/>
            <person name="Ichikawa N."/>
        </authorList>
    </citation>
    <scope>NUCLEOTIDE SEQUENCE [LARGE SCALE GENOMIC DNA]</scope>
    <source>
        <strain evidence="2 3">NBRC 102429</strain>
    </source>
</reference>
<dbReference type="PANTHER" id="PTHR33121">
    <property type="entry name" value="CYCLIC DI-GMP PHOSPHODIESTERASE PDEF"/>
    <property type="match status" value="1"/>
</dbReference>
<dbReference type="Proteomes" id="UP000321491">
    <property type="component" value="Unassembled WGS sequence"/>
</dbReference>